<accession>A0A838L509</accession>
<feature type="transmembrane region" description="Helical" evidence="4">
    <location>
        <begin position="165"/>
        <end position="185"/>
    </location>
</feature>
<dbReference type="AlphaFoldDB" id="A0A838L509"/>
<reference evidence="5 6" key="1">
    <citation type="submission" date="2020-07" db="EMBL/GenBank/DDBJ databases">
        <authorList>
            <person name="Sun Q."/>
        </authorList>
    </citation>
    <scope>NUCLEOTIDE SEQUENCE [LARGE SCALE GENOMIC DNA]</scope>
    <source>
        <strain evidence="5 6">CGMCC 1.13654</strain>
    </source>
</reference>
<evidence type="ECO:0000256" key="4">
    <source>
        <dbReference type="SAM" id="Phobius"/>
    </source>
</evidence>
<feature type="transmembrane region" description="Helical" evidence="4">
    <location>
        <begin position="101"/>
        <end position="124"/>
    </location>
</feature>
<keyword evidence="1 4" id="KW-0812">Transmembrane</keyword>
<dbReference type="InterPro" id="IPR011701">
    <property type="entry name" value="MFS"/>
</dbReference>
<sequence>MNQRAFPLTSQLSLIVAVSFGNAVAHLCTSALPFQIGALIDGYRLSATEAGLVGFFQVGALAVSMMLFAPAAHRFRPTLVCLGGMAIAAIANLLLSSVPPMVPLLCALATTSGIGYGLVLTAAVSAAAGSPRPDQIYAAGNSGALLLIVAMLSLLPWAAGRLGPHGTFIAIPLLILFSAPAVLGFRAHRAADTQSDGPAVGLVRGVPLFAVWALFSFGTGAMWAFAERTGRAIGLPGETIGLVLSTSAFAGLIGSGLAAVIGGRINRTLVLGCGLIGGGITCLTFSAATDLTLYAAAALLYWVFTMFVYVLLLGTAAELDPSGRLGTLGTGCERMAFAISAPLGGVLVDLGSPLWVGVGAAVACAVVAPLFLPALGRMLTRSDIPEPTTSAPAATVAP</sequence>
<evidence type="ECO:0000256" key="3">
    <source>
        <dbReference type="ARBA" id="ARBA00023136"/>
    </source>
</evidence>
<proteinExistence type="predicted"/>
<dbReference type="SUPFAM" id="SSF103473">
    <property type="entry name" value="MFS general substrate transporter"/>
    <property type="match status" value="1"/>
</dbReference>
<keyword evidence="2 4" id="KW-1133">Transmembrane helix</keyword>
<name>A0A838L509_9SPHN</name>
<evidence type="ECO:0000256" key="2">
    <source>
        <dbReference type="ARBA" id="ARBA00022989"/>
    </source>
</evidence>
<dbReference type="EMBL" id="JACEIB010000004">
    <property type="protein sequence ID" value="MBA2933980.1"/>
    <property type="molecule type" value="Genomic_DNA"/>
</dbReference>
<feature type="transmembrane region" description="Helical" evidence="4">
    <location>
        <begin position="293"/>
        <end position="313"/>
    </location>
</feature>
<feature type="transmembrane region" description="Helical" evidence="4">
    <location>
        <begin position="206"/>
        <end position="225"/>
    </location>
</feature>
<dbReference type="InterPro" id="IPR036259">
    <property type="entry name" value="MFS_trans_sf"/>
</dbReference>
<feature type="transmembrane region" description="Helical" evidence="4">
    <location>
        <begin position="52"/>
        <end position="72"/>
    </location>
</feature>
<dbReference type="Proteomes" id="UP000570166">
    <property type="component" value="Unassembled WGS sequence"/>
</dbReference>
<gene>
    <name evidence="5" type="ORF">HZF05_07690</name>
</gene>
<feature type="transmembrane region" description="Helical" evidence="4">
    <location>
        <begin position="325"/>
        <end position="348"/>
    </location>
</feature>
<dbReference type="Gene3D" id="1.20.1250.20">
    <property type="entry name" value="MFS general substrate transporter like domains"/>
    <property type="match status" value="2"/>
</dbReference>
<feature type="transmembrane region" description="Helical" evidence="4">
    <location>
        <begin position="240"/>
        <end position="261"/>
    </location>
</feature>
<feature type="transmembrane region" description="Helical" evidence="4">
    <location>
        <begin position="136"/>
        <end position="159"/>
    </location>
</feature>
<dbReference type="Pfam" id="PF07690">
    <property type="entry name" value="MFS_1"/>
    <property type="match status" value="1"/>
</dbReference>
<dbReference type="RefSeq" id="WP_160365587.1">
    <property type="nucleotide sequence ID" value="NZ_JACEIB010000004.1"/>
</dbReference>
<organism evidence="5 6">
    <name type="scientific">Sphingomonas chungangi</name>
    <dbReference type="NCBI Taxonomy" id="2683589"/>
    <lineage>
        <taxon>Bacteria</taxon>
        <taxon>Pseudomonadati</taxon>
        <taxon>Pseudomonadota</taxon>
        <taxon>Alphaproteobacteria</taxon>
        <taxon>Sphingomonadales</taxon>
        <taxon>Sphingomonadaceae</taxon>
        <taxon>Sphingomonas</taxon>
    </lineage>
</organism>
<evidence type="ECO:0000313" key="5">
    <source>
        <dbReference type="EMBL" id="MBA2933980.1"/>
    </source>
</evidence>
<keyword evidence="3 4" id="KW-0472">Membrane</keyword>
<protein>
    <submittedName>
        <fullName evidence="5">MFS transporter</fullName>
    </submittedName>
</protein>
<dbReference type="GO" id="GO:0022857">
    <property type="term" value="F:transmembrane transporter activity"/>
    <property type="evidence" value="ECO:0007669"/>
    <property type="project" value="InterPro"/>
</dbReference>
<feature type="transmembrane region" description="Helical" evidence="4">
    <location>
        <begin position="79"/>
        <end position="95"/>
    </location>
</feature>
<evidence type="ECO:0000313" key="6">
    <source>
        <dbReference type="Proteomes" id="UP000570166"/>
    </source>
</evidence>
<keyword evidence="6" id="KW-1185">Reference proteome</keyword>
<evidence type="ECO:0000256" key="1">
    <source>
        <dbReference type="ARBA" id="ARBA00022692"/>
    </source>
</evidence>
<feature type="transmembrane region" description="Helical" evidence="4">
    <location>
        <begin position="268"/>
        <end position="287"/>
    </location>
</feature>
<feature type="transmembrane region" description="Helical" evidence="4">
    <location>
        <begin position="354"/>
        <end position="372"/>
    </location>
</feature>
<feature type="transmembrane region" description="Helical" evidence="4">
    <location>
        <begin position="12"/>
        <end position="32"/>
    </location>
</feature>
<comment type="caution">
    <text evidence="5">The sequence shown here is derived from an EMBL/GenBank/DDBJ whole genome shotgun (WGS) entry which is preliminary data.</text>
</comment>